<evidence type="ECO:0000313" key="7">
    <source>
        <dbReference type="EMBL" id="SDQ52101.1"/>
    </source>
</evidence>
<dbReference type="Gene3D" id="2.40.40.20">
    <property type="match status" value="1"/>
</dbReference>
<dbReference type="GO" id="GO:0043546">
    <property type="term" value="F:molybdopterin cofactor binding"/>
    <property type="evidence" value="ECO:0007669"/>
    <property type="project" value="InterPro"/>
</dbReference>
<dbReference type="SUPFAM" id="SSF53706">
    <property type="entry name" value="Formate dehydrogenase/DMSO reductase, domains 1-3"/>
    <property type="match status" value="1"/>
</dbReference>
<dbReference type="STRING" id="35622.SAMN04489764_0997"/>
<evidence type="ECO:0000256" key="1">
    <source>
        <dbReference type="ARBA" id="ARBA00022485"/>
    </source>
</evidence>
<keyword evidence="4" id="KW-0411">Iron-sulfur</keyword>
<dbReference type="Gene3D" id="3.40.50.740">
    <property type="match status" value="1"/>
</dbReference>
<dbReference type="Gene3D" id="2.20.25.90">
    <property type="entry name" value="ADC-like domains"/>
    <property type="match status" value="1"/>
</dbReference>
<gene>
    <name evidence="7" type="ORF">SAMN04489764_0997</name>
</gene>
<feature type="compositionally biased region" description="Low complexity" evidence="5">
    <location>
        <begin position="817"/>
        <end position="830"/>
    </location>
</feature>
<dbReference type="PROSITE" id="PS51669">
    <property type="entry name" value="4FE4S_MOW_BIS_MGD"/>
    <property type="match status" value="1"/>
</dbReference>
<dbReference type="PANTHER" id="PTHR43105:SF10">
    <property type="entry name" value="NADH-QUINONE OXIDOREDUCTASE SUBUNIT G"/>
    <property type="match status" value="1"/>
</dbReference>
<dbReference type="PANTHER" id="PTHR43105">
    <property type="entry name" value="RESPIRATORY NITRATE REDUCTASE"/>
    <property type="match status" value="1"/>
</dbReference>
<protein>
    <submittedName>
        <fullName evidence="7">Molydopterin dinucleotide binding domain-containing protein</fullName>
    </submittedName>
</protein>
<dbReference type="CDD" id="cd02754">
    <property type="entry name" value="MopB_Nitrate-R-NapA-like"/>
    <property type="match status" value="1"/>
</dbReference>
<evidence type="ECO:0000259" key="6">
    <source>
        <dbReference type="PROSITE" id="PS51669"/>
    </source>
</evidence>
<name>A0A1H1BJK5_9ACTN</name>
<dbReference type="CDD" id="cd00508">
    <property type="entry name" value="MopB_CT_Fdh-Nap-like"/>
    <property type="match status" value="1"/>
</dbReference>
<evidence type="ECO:0000256" key="2">
    <source>
        <dbReference type="ARBA" id="ARBA00022723"/>
    </source>
</evidence>
<dbReference type="PIRSF" id="PIRSF036643">
    <property type="entry name" value="FDH_alpha"/>
    <property type="match status" value="1"/>
</dbReference>
<keyword evidence="1" id="KW-0004">4Fe-4S</keyword>
<feature type="compositionally biased region" description="Acidic residues" evidence="5">
    <location>
        <begin position="874"/>
        <end position="883"/>
    </location>
</feature>
<dbReference type="Pfam" id="PF01568">
    <property type="entry name" value="Molydop_binding"/>
    <property type="match status" value="1"/>
</dbReference>
<accession>A0A1H1BJK5</accession>
<sequence length="883" mass="96903">MPDRIAQPWGRRTPYAPPTAAQRLAASLPGRLRDVLPEGIGRRSTWPVRVDMFLQDGVGEADVDRWVQSASTLHSNGDAMDIAVKDGRIVGVRGRSVDRVNHGRLDTKDLYGWQAVDSPDRLTRPLVREGGELVETDWDTAMDRVVTRSKELLARPGGWGRFGFYTSGQLFLEEYYTLAVIGKAGLGTPHMDGNTRLCTATASAALKESFGTDGQPGSYTDVDHCDVLALWGHNVAETQSVLWMRMLDRRRGANPPVMVAVDPRETAVAREADVHLAPRPGTNLALMNALLHEVIKHGWIDRRYVERHTLGFEELCRVVEEYPPGTVARICDVPEEDIEHAAEILGTGDRLLSTVLQGFYQSNQATAAACQVNNLHLLRGMLGRPGAGVCQMNGQPTAQNTRETGADGDLPGMRNWSNPAHVEELARLWNVEPETIPSWAPPTHAMQIFRYAEQGSIELLWISATNPAVSLPELSRIRRILEEELFVVVQDIFLTETARLADVVLPAAGWGEKQGTFTNADRTVHLSEKAVDPPGEARSDLEIFLDYARRMDFRDKDGAPLIKWHDPESAFEAWKECSRGRPCDYTGITYDKLRGGSGIQWPCTSSSPHGTERLYAEGRFNTDPDYCETYGHDLNTGGAYPEERYRAGNPAGRGLLRAAHYLPSPEVPGEEYPMVLTTGRTIYHFHTRTRTGRAPQLDDAAPEPWVEIGPDDAAELGVGEGDLVRLETPRGAVELRARVCGVRRGVVFVPFHYGYWDRGAAGPGGDGGEPRAANELTITGWDPVSKQPIFKVAAVRVTRVAGPAEAEVRAASVPRQASAPGVAAPTVGVPPVDPRVPATVGGPAAEAQERLGKPAREDRPSGRRSPRRRPGVEDAWDEEEGEQ</sequence>
<dbReference type="InterPro" id="IPR006656">
    <property type="entry name" value="Mopterin_OxRdtase"/>
</dbReference>
<evidence type="ECO:0000256" key="5">
    <source>
        <dbReference type="SAM" id="MobiDB-lite"/>
    </source>
</evidence>
<dbReference type="GO" id="GO:0016491">
    <property type="term" value="F:oxidoreductase activity"/>
    <property type="evidence" value="ECO:0007669"/>
    <property type="project" value="InterPro"/>
</dbReference>
<feature type="domain" description="4Fe-4S Mo/W bis-MGD-type" evidence="6">
    <location>
        <begin position="64"/>
        <end position="120"/>
    </location>
</feature>
<reference evidence="7 8" key="1">
    <citation type="submission" date="2016-10" db="EMBL/GenBank/DDBJ databases">
        <authorList>
            <person name="de Groot N.N."/>
        </authorList>
    </citation>
    <scope>NUCLEOTIDE SEQUENCE [LARGE SCALE GENOMIC DNA]</scope>
    <source>
        <strain evidence="7 8">DSM 43794</strain>
    </source>
</reference>
<evidence type="ECO:0000313" key="8">
    <source>
        <dbReference type="Proteomes" id="UP000217103"/>
    </source>
</evidence>
<dbReference type="Gene3D" id="3.40.228.10">
    <property type="entry name" value="Dimethylsulfoxide Reductase, domain 2"/>
    <property type="match status" value="1"/>
</dbReference>
<keyword evidence="2" id="KW-0479">Metal-binding</keyword>
<keyword evidence="8" id="KW-1185">Reference proteome</keyword>
<feature type="compositionally biased region" description="Basic and acidic residues" evidence="5">
    <location>
        <begin position="847"/>
        <end position="861"/>
    </location>
</feature>
<dbReference type="EMBL" id="FNKK01000002">
    <property type="protein sequence ID" value="SDQ52101.1"/>
    <property type="molecule type" value="Genomic_DNA"/>
</dbReference>
<dbReference type="Pfam" id="PF00384">
    <property type="entry name" value="Molybdopterin"/>
    <property type="match status" value="1"/>
</dbReference>
<dbReference type="InterPro" id="IPR009010">
    <property type="entry name" value="Asp_de-COase-like_dom_sf"/>
</dbReference>
<dbReference type="RefSeq" id="WP_093257982.1">
    <property type="nucleotide sequence ID" value="NZ_FNKK01000002.1"/>
</dbReference>
<dbReference type="OrthoDB" id="7376058at2"/>
<proteinExistence type="predicted"/>
<dbReference type="InterPro" id="IPR006657">
    <property type="entry name" value="MoPterin_dinucl-bd_dom"/>
</dbReference>
<dbReference type="InterPro" id="IPR050123">
    <property type="entry name" value="Prok_molybdopt-oxidoreductase"/>
</dbReference>
<dbReference type="GO" id="GO:0051539">
    <property type="term" value="F:4 iron, 4 sulfur cluster binding"/>
    <property type="evidence" value="ECO:0007669"/>
    <property type="project" value="UniProtKB-KW"/>
</dbReference>
<organism evidence="7 8">
    <name type="scientific">Thermostaphylospora chromogena</name>
    <dbReference type="NCBI Taxonomy" id="35622"/>
    <lineage>
        <taxon>Bacteria</taxon>
        <taxon>Bacillati</taxon>
        <taxon>Actinomycetota</taxon>
        <taxon>Actinomycetes</taxon>
        <taxon>Streptosporangiales</taxon>
        <taxon>Thermomonosporaceae</taxon>
        <taxon>Thermostaphylospora</taxon>
    </lineage>
</organism>
<dbReference type="Proteomes" id="UP000217103">
    <property type="component" value="Unassembled WGS sequence"/>
</dbReference>
<dbReference type="AlphaFoldDB" id="A0A1H1BJK5"/>
<dbReference type="GO" id="GO:0046872">
    <property type="term" value="F:metal ion binding"/>
    <property type="evidence" value="ECO:0007669"/>
    <property type="project" value="UniProtKB-KW"/>
</dbReference>
<feature type="compositionally biased region" description="Polar residues" evidence="5">
    <location>
        <begin position="393"/>
        <end position="403"/>
    </location>
</feature>
<dbReference type="InterPro" id="IPR006963">
    <property type="entry name" value="Mopterin_OxRdtase_4Fe-4S_dom"/>
</dbReference>
<evidence type="ECO:0000256" key="4">
    <source>
        <dbReference type="ARBA" id="ARBA00023014"/>
    </source>
</evidence>
<evidence type="ECO:0000256" key="3">
    <source>
        <dbReference type="ARBA" id="ARBA00023004"/>
    </source>
</evidence>
<feature type="region of interest" description="Disordered" evidence="5">
    <location>
        <begin position="393"/>
        <end position="414"/>
    </location>
</feature>
<dbReference type="SUPFAM" id="SSF50692">
    <property type="entry name" value="ADC-like"/>
    <property type="match status" value="1"/>
</dbReference>
<feature type="region of interest" description="Disordered" evidence="5">
    <location>
        <begin position="809"/>
        <end position="883"/>
    </location>
</feature>
<keyword evidence="3" id="KW-0408">Iron</keyword>